<evidence type="ECO:0000256" key="8">
    <source>
        <dbReference type="SAM" id="SignalP"/>
    </source>
</evidence>
<keyword evidence="11" id="KW-1185">Reference proteome</keyword>
<reference evidence="10 11" key="1">
    <citation type="submission" date="2021-02" db="EMBL/GenBank/DDBJ databases">
        <title>Variation within the Batrachochytrium salamandrivorans European outbreak.</title>
        <authorList>
            <person name="Kelly M."/>
            <person name="Pasmans F."/>
            <person name="Shea T.P."/>
            <person name="Munoz J.F."/>
            <person name="Carranza S."/>
            <person name="Cuomo C.A."/>
            <person name="Martel A."/>
        </authorList>
    </citation>
    <scope>NUCLEOTIDE SEQUENCE [LARGE SCALE GENOMIC DNA]</scope>
    <source>
        <strain evidence="10 11">AMFP18/2</strain>
    </source>
</reference>
<evidence type="ECO:0000313" key="10">
    <source>
        <dbReference type="EMBL" id="KAH6598482.1"/>
    </source>
</evidence>
<feature type="disulfide bond" evidence="7">
    <location>
        <begin position="59"/>
        <end position="73"/>
    </location>
</feature>
<feature type="disulfide bond" evidence="7">
    <location>
        <begin position="114"/>
        <end position="128"/>
    </location>
</feature>
<keyword evidence="2 7" id="KW-0147">Chitin-binding</keyword>
<evidence type="ECO:0000256" key="4">
    <source>
        <dbReference type="ARBA" id="ARBA00022729"/>
    </source>
</evidence>
<dbReference type="Proteomes" id="UP001648503">
    <property type="component" value="Unassembled WGS sequence"/>
</dbReference>
<keyword evidence="6" id="KW-0119">Carbohydrate metabolism</keyword>
<evidence type="ECO:0000256" key="6">
    <source>
        <dbReference type="ARBA" id="ARBA00023277"/>
    </source>
</evidence>
<sequence>MVALVQVLIAAVLIPFAFAAPSASIRRSDFTTGSGIHLPESKDGACGAGTGFGCGSERCCSGAGFCGTTKYHCGVTCQSAFGACNINRPISEFKVSPDGSCGAEVEFKCGSGACCSLYNICGTTEGHCDFGCQPAFGFCTFNRHQTGDLLDWK</sequence>
<evidence type="ECO:0000256" key="1">
    <source>
        <dbReference type="ARBA" id="ARBA00001941"/>
    </source>
</evidence>
<feature type="disulfide bond" evidence="7">
    <location>
        <begin position="54"/>
        <end position="66"/>
    </location>
</feature>
<proteinExistence type="predicted"/>
<evidence type="ECO:0000256" key="7">
    <source>
        <dbReference type="PROSITE-ProRule" id="PRU00261"/>
    </source>
</evidence>
<evidence type="ECO:0000256" key="3">
    <source>
        <dbReference type="ARBA" id="ARBA00022723"/>
    </source>
</evidence>
<dbReference type="EMBL" id="JAFCIX010000102">
    <property type="protein sequence ID" value="KAH6598482.1"/>
    <property type="molecule type" value="Genomic_DNA"/>
</dbReference>
<feature type="disulfide bond" evidence="7">
    <location>
        <begin position="109"/>
        <end position="121"/>
    </location>
</feature>
<name>A0ABQ8FKK5_9FUNG</name>
<evidence type="ECO:0000313" key="11">
    <source>
        <dbReference type="Proteomes" id="UP001648503"/>
    </source>
</evidence>
<organism evidence="10 11">
    <name type="scientific">Batrachochytrium salamandrivorans</name>
    <dbReference type="NCBI Taxonomy" id="1357716"/>
    <lineage>
        <taxon>Eukaryota</taxon>
        <taxon>Fungi</taxon>
        <taxon>Fungi incertae sedis</taxon>
        <taxon>Chytridiomycota</taxon>
        <taxon>Chytridiomycota incertae sedis</taxon>
        <taxon>Chytridiomycetes</taxon>
        <taxon>Rhizophydiales</taxon>
        <taxon>Rhizophydiales incertae sedis</taxon>
        <taxon>Batrachochytrium</taxon>
    </lineage>
</organism>
<keyword evidence="4 8" id="KW-0732">Signal</keyword>
<evidence type="ECO:0000256" key="5">
    <source>
        <dbReference type="ARBA" id="ARBA00022801"/>
    </source>
</evidence>
<dbReference type="InterPro" id="IPR036861">
    <property type="entry name" value="Endochitinase-like_sf"/>
</dbReference>
<keyword evidence="3" id="KW-0479">Metal-binding</keyword>
<dbReference type="Gene3D" id="3.30.60.10">
    <property type="entry name" value="Endochitinase-like"/>
    <property type="match status" value="2"/>
</dbReference>
<dbReference type="PANTHER" id="PTHR46471:SF2">
    <property type="entry name" value="CHITIN DEACETYLASE-RELATED"/>
    <property type="match status" value="1"/>
</dbReference>
<feature type="domain" description="Chitin-binding type-1" evidence="9">
    <location>
        <begin position="98"/>
        <end position="141"/>
    </location>
</feature>
<evidence type="ECO:0000256" key="2">
    <source>
        <dbReference type="ARBA" id="ARBA00022669"/>
    </source>
</evidence>
<feature type="domain" description="Chitin-binding type-1" evidence="9">
    <location>
        <begin position="43"/>
        <end position="86"/>
    </location>
</feature>
<keyword evidence="7" id="KW-1015">Disulfide bond</keyword>
<comment type="caution">
    <text evidence="10">The sequence shown here is derived from an EMBL/GenBank/DDBJ whole genome shotgun (WGS) entry which is preliminary data.</text>
</comment>
<dbReference type="PANTHER" id="PTHR46471">
    <property type="entry name" value="CHITIN DEACETYLASE"/>
    <property type="match status" value="1"/>
</dbReference>
<keyword evidence="5" id="KW-0378">Hydrolase</keyword>
<accession>A0ABQ8FKK5</accession>
<dbReference type="SMART" id="SM00270">
    <property type="entry name" value="ChtBD1"/>
    <property type="match status" value="2"/>
</dbReference>
<dbReference type="PROSITE" id="PS50941">
    <property type="entry name" value="CHIT_BIND_I_2"/>
    <property type="match status" value="2"/>
</dbReference>
<comment type="cofactor">
    <cofactor evidence="1">
        <name>Co(2+)</name>
        <dbReference type="ChEBI" id="CHEBI:48828"/>
    </cofactor>
</comment>
<dbReference type="SUPFAM" id="SSF57016">
    <property type="entry name" value="Plant lectins/antimicrobial peptides"/>
    <property type="match status" value="2"/>
</dbReference>
<evidence type="ECO:0000259" key="9">
    <source>
        <dbReference type="PROSITE" id="PS50941"/>
    </source>
</evidence>
<comment type="caution">
    <text evidence="7">Lacks conserved residue(s) required for the propagation of feature annotation.</text>
</comment>
<dbReference type="InterPro" id="IPR001002">
    <property type="entry name" value="Chitin-bd_1"/>
</dbReference>
<gene>
    <name evidence="10" type="ORF">BASA50_003522</name>
</gene>
<feature type="chain" id="PRO_5046305123" description="Chitin-binding type-1 domain-containing protein" evidence="8">
    <location>
        <begin position="20"/>
        <end position="153"/>
    </location>
</feature>
<feature type="signal peptide" evidence="8">
    <location>
        <begin position="1"/>
        <end position="19"/>
    </location>
</feature>
<protein>
    <recommendedName>
        <fullName evidence="9">Chitin-binding type-1 domain-containing protein</fullName>
    </recommendedName>
</protein>